<reference evidence="1 2" key="1">
    <citation type="journal article" date="2022" name="Int. J. Syst. Evol. Microbiol.">
        <title>Prevotella herbatica sp. nov., a plant polysaccharide-decomposing anaerobic bacterium isolated from a methanogenic reactor.</title>
        <authorList>
            <person name="Uek A."/>
            <person name="Tonouchi A."/>
            <person name="Kaku N."/>
            <person name="Ueki K."/>
        </authorList>
    </citation>
    <scope>NUCLEOTIDE SEQUENCE [LARGE SCALE GENOMIC DNA]</scope>
    <source>
        <strain evidence="1 2">WR041</strain>
    </source>
</reference>
<sequence length="182" mass="20580">MIMDKYHQKNNNCNVFNGPVYGGVFLAPQQTDHVAEAEVADAVEIKETTANVETPRRGRKAEFLFEKDGEKDDAFTEKCAKAFIDFLSRHHVKDNKTLCSSKDNYPSKVFVALYKLLTEKEILSSNCNGNSCYDFLYSDCNMNSSVTKKSYSGFIKKLIDNSKPDVLLVDEVKKLIEELGIK</sequence>
<protein>
    <submittedName>
        <fullName evidence="1">Uncharacterized protein</fullName>
    </submittedName>
</protein>
<organism evidence="1 2">
    <name type="scientific">Prevotella herbatica</name>
    <dbReference type="NCBI Taxonomy" id="2801997"/>
    <lineage>
        <taxon>Bacteria</taxon>
        <taxon>Pseudomonadati</taxon>
        <taxon>Bacteroidota</taxon>
        <taxon>Bacteroidia</taxon>
        <taxon>Bacteroidales</taxon>
        <taxon>Prevotellaceae</taxon>
        <taxon>Prevotella</taxon>
    </lineage>
</organism>
<evidence type="ECO:0000313" key="2">
    <source>
        <dbReference type="Proteomes" id="UP001319045"/>
    </source>
</evidence>
<keyword evidence="2" id="KW-1185">Reference proteome</keyword>
<dbReference type="EMBL" id="AP024484">
    <property type="protein sequence ID" value="BCS85587.1"/>
    <property type="molecule type" value="Genomic_DNA"/>
</dbReference>
<dbReference type="Proteomes" id="UP001319045">
    <property type="component" value="Chromosome"/>
</dbReference>
<name>A0ABM7NYJ0_9BACT</name>
<accession>A0ABM7NYJ0</accession>
<evidence type="ECO:0000313" key="1">
    <source>
        <dbReference type="EMBL" id="BCS85587.1"/>
    </source>
</evidence>
<proteinExistence type="predicted"/>
<gene>
    <name evidence="1" type="ORF">prwr041_14800</name>
</gene>